<dbReference type="InterPro" id="IPR058525">
    <property type="entry name" value="DUF8212"/>
</dbReference>
<feature type="domain" description="DUF8212" evidence="2">
    <location>
        <begin position="218"/>
        <end position="242"/>
    </location>
</feature>
<proteinExistence type="predicted"/>
<keyword evidence="4" id="KW-1185">Reference proteome</keyword>
<dbReference type="PANTHER" id="PTHR10622:SF12">
    <property type="entry name" value="HET DOMAIN-CONTAINING PROTEIN"/>
    <property type="match status" value="1"/>
</dbReference>
<feature type="domain" description="Heterokaryon incompatibility" evidence="1">
    <location>
        <begin position="22"/>
        <end position="111"/>
    </location>
</feature>
<gene>
    <name evidence="3" type="ORF">FB567DRAFT_557920</name>
</gene>
<accession>A0A8K0RDP7</accession>
<dbReference type="PANTHER" id="PTHR10622">
    <property type="entry name" value="HET DOMAIN-CONTAINING PROTEIN"/>
    <property type="match status" value="1"/>
</dbReference>
<dbReference type="EMBL" id="JAGMVJ010000003">
    <property type="protein sequence ID" value="KAH7092457.1"/>
    <property type="molecule type" value="Genomic_DNA"/>
</dbReference>
<dbReference type="Proteomes" id="UP000813461">
    <property type="component" value="Unassembled WGS sequence"/>
</dbReference>
<evidence type="ECO:0000313" key="3">
    <source>
        <dbReference type="EMBL" id="KAH7092457.1"/>
    </source>
</evidence>
<dbReference type="Pfam" id="PF26640">
    <property type="entry name" value="DUF8212"/>
    <property type="match status" value="1"/>
</dbReference>
<evidence type="ECO:0000259" key="2">
    <source>
        <dbReference type="Pfam" id="PF26640"/>
    </source>
</evidence>
<sequence>MRLINCKTMELEEHNGACLPAYGILSHTWGLGEVLFEDFSSRNLNNKKEAAKVHQTCRLAQQHNLDYAWIDTCCIDKSSSAELTEAINSMFMWYARSKRCFIYLNDLDSKDAKSDLSRCRWFSRGWTLQELIASTDAYFYDKRWRYVGSKQELSAILATITGIERPIMNGTYPLSRVSVAKKISWAAHREATREEDLAYCLIGIFGISMSLVYGEGKRAFTRLQEEIMKETNDLTLFAWQADPTTVEQRPYRGILATSPNEFGGAGAIVSSSNTKNNPEFAMTNKGLRIETSFGRGHGKSIILPLNCHQNSLEHNAIGLSLINGWQLSLTGYIS</sequence>
<comment type="caution">
    <text evidence="3">The sequence shown here is derived from an EMBL/GenBank/DDBJ whole genome shotgun (WGS) entry which is preliminary data.</text>
</comment>
<dbReference type="InterPro" id="IPR010730">
    <property type="entry name" value="HET"/>
</dbReference>
<evidence type="ECO:0000313" key="4">
    <source>
        <dbReference type="Proteomes" id="UP000813461"/>
    </source>
</evidence>
<reference evidence="3" key="1">
    <citation type="journal article" date="2021" name="Nat. Commun.">
        <title>Genetic determinants of endophytism in the Arabidopsis root mycobiome.</title>
        <authorList>
            <person name="Mesny F."/>
            <person name="Miyauchi S."/>
            <person name="Thiergart T."/>
            <person name="Pickel B."/>
            <person name="Atanasova L."/>
            <person name="Karlsson M."/>
            <person name="Huettel B."/>
            <person name="Barry K.W."/>
            <person name="Haridas S."/>
            <person name="Chen C."/>
            <person name="Bauer D."/>
            <person name="Andreopoulos W."/>
            <person name="Pangilinan J."/>
            <person name="LaButti K."/>
            <person name="Riley R."/>
            <person name="Lipzen A."/>
            <person name="Clum A."/>
            <person name="Drula E."/>
            <person name="Henrissat B."/>
            <person name="Kohler A."/>
            <person name="Grigoriev I.V."/>
            <person name="Martin F.M."/>
            <person name="Hacquard S."/>
        </authorList>
    </citation>
    <scope>NUCLEOTIDE SEQUENCE</scope>
    <source>
        <strain evidence="3">MPI-SDFR-AT-0120</strain>
    </source>
</reference>
<dbReference type="OrthoDB" id="20872at2759"/>
<dbReference type="AlphaFoldDB" id="A0A8K0RDP7"/>
<dbReference type="Pfam" id="PF06985">
    <property type="entry name" value="HET"/>
    <property type="match status" value="1"/>
</dbReference>
<organism evidence="3 4">
    <name type="scientific">Paraphoma chrysanthemicola</name>
    <dbReference type="NCBI Taxonomy" id="798071"/>
    <lineage>
        <taxon>Eukaryota</taxon>
        <taxon>Fungi</taxon>
        <taxon>Dikarya</taxon>
        <taxon>Ascomycota</taxon>
        <taxon>Pezizomycotina</taxon>
        <taxon>Dothideomycetes</taxon>
        <taxon>Pleosporomycetidae</taxon>
        <taxon>Pleosporales</taxon>
        <taxon>Pleosporineae</taxon>
        <taxon>Phaeosphaeriaceae</taxon>
        <taxon>Paraphoma</taxon>
    </lineage>
</organism>
<protein>
    <submittedName>
        <fullName evidence="3">Heterokaryon incompatibility protein-domain-containing protein</fullName>
    </submittedName>
</protein>
<name>A0A8K0RDP7_9PLEO</name>
<evidence type="ECO:0000259" key="1">
    <source>
        <dbReference type="Pfam" id="PF06985"/>
    </source>
</evidence>